<sequence length="184" mass="19722">MDDDDRAAEPAAGAAGDDPAARALHGSFVLAVDFTVPRARVFQGFADPGLRRRWFRLPGPSATAEHALDFRVGGGETSRNVFVSGDLREHLANRSHFLDIVPDTRIVYAYTAEVDAVRTWTSLVTVELADTPTGSRLTWTEQYAWLTAAPDAAQAVAHLRGGTRLVLNGLSATVDPAPATSRPA</sequence>
<dbReference type="EMBL" id="JAATEJ010000040">
    <property type="protein sequence ID" value="NJP48119.1"/>
    <property type="molecule type" value="Genomic_DNA"/>
</dbReference>
<evidence type="ECO:0000256" key="1">
    <source>
        <dbReference type="ARBA" id="ARBA00006817"/>
    </source>
</evidence>
<dbReference type="InterPro" id="IPR023393">
    <property type="entry name" value="START-like_dom_sf"/>
</dbReference>
<reference evidence="3 4" key="1">
    <citation type="submission" date="2020-03" db="EMBL/GenBank/DDBJ databases">
        <title>WGS of actinomycetes isolated from Thailand.</title>
        <authorList>
            <person name="Thawai C."/>
        </authorList>
    </citation>
    <scope>NUCLEOTIDE SEQUENCE [LARGE SCALE GENOMIC DNA]</scope>
    <source>
        <strain evidence="3 4">PRB2-1</strain>
    </source>
</reference>
<evidence type="ECO:0000313" key="4">
    <source>
        <dbReference type="Proteomes" id="UP000734511"/>
    </source>
</evidence>
<accession>A0ABX1A2H0</accession>
<organism evidence="3 4">
    <name type="scientific">Actinacidiphila epipremni</name>
    <dbReference type="NCBI Taxonomy" id="2053013"/>
    <lineage>
        <taxon>Bacteria</taxon>
        <taxon>Bacillati</taxon>
        <taxon>Actinomycetota</taxon>
        <taxon>Actinomycetes</taxon>
        <taxon>Kitasatosporales</taxon>
        <taxon>Streptomycetaceae</taxon>
        <taxon>Actinacidiphila</taxon>
    </lineage>
</organism>
<keyword evidence="4" id="KW-1185">Reference proteome</keyword>
<name>A0ABX1A2H0_9ACTN</name>
<dbReference type="Pfam" id="PF08327">
    <property type="entry name" value="AHSA1"/>
    <property type="match status" value="1"/>
</dbReference>
<proteinExistence type="inferred from homology"/>
<comment type="caution">
    <text evidence="3">The sequence shown here is derived from an EMBL/GenBank/DDBJ whole genome shotgun (WGS) entry which is preliminary data.</text>
</comment>
<evidence type="ECO:0000313" key="3">
    <source>
        <dbReference type="EMBL" id="NJP48119.1"/>
    </source>
</evidence>
<dbReference type="RefSeq" id="WP_167986943.1">
    <property type="nucleotide sequence ID" value="NZ_JAATEJ010000040.1"/>
</dbReference>
<evidence type="ECO:0000259" key="2">
    <source>
        <dbReference type="Pfam" id="PF08327"/>
    </source>
</evidence>
<feature type="domain" description="Activator of Hsp90 ATPase homologue 1/2-like C-terminal" evidence="2">
    <location>
        <begin position="36"/>
        <end position="174"/>
    </location>
</feature>
<dbReference type="InterPro" id="IPR013538">
    <property type="entry name" value="ASHA1/2-like_C"/>
</dbReference>
<comment type="similarity">
    <text evidence="1">Belongs to the AHA1 family.</text>
</comment>
<protein>
    <recommendedName>
        <fullName evidence="2">Activator of Hsp90 ATPase homologue 1/2-like C-terminal domain-containing protein</fullName>
    </recommendedName>
</protein>
<dbReference type="SUPFAM" id="SSF55961">
    <property type="entry name" value="Bet v1-like"/>
    <property type="match status" value="1"/>
</dbReference>
<gene>
    <name evidence="3" type="ORF">HCN08_32660</name>
</gene>
<dbReference type="Gene3D" id="3.30.530.20">
    <property type="match status" value="1"/>
</dbReference>
<dbReference type="Proteomes" id="UP000734511">
    <property type="component" value="Unassembled WGS sequence"/>
</dbReference>